<proteinExistence type="predicted"/>
<sequence>MDLVPGRWRLPQIRRRRLLSPQGGSVFGFAVVGSSPPDVKASSASSRRL</sequence>
<dbReference type="Proteomes" id="UP000712281">
    <property type="component" value="Unassembled WGS sequence"/>
</dbReference>
<evidence type="ECO:0000313" key="2">
    <source>
        <dbReference type="Proteomes" id="UP000712281"/>
    </source>
</evidence>
<accession>A0A8S9IEX7</accession>
<protein>
    <submittedName>
        <fullName evidence="1">Uncharacterized protein</fullName>
    </submittedName>
</protein>
<gene>
    <name evidence="1" type="ORF">F2Q68_00024011</name>
</gene>
<dbReference type="AlphaFoldDB" id="A0A8S9IEX7"/>
<name>A0A8S9IEX7_BRACR</name>
<comment type="caution">
    <text evidence="1">The sequence shown here is derived from an EMBL/GenBank/DDBJ whole genome shotgun (WGS) entry which is preliminary data.</text>
</comment>
<reference evidence="1" key="1">
    <citation type="submission" date="2019-12" db="EMBL/GenBank/DDBJ databases">
        <title>Genome sequencing and annotation of Brassica cretica.</title>
        <authorList>
            <person name="Studholme D.J."/>
            <person name="Sarris P.F."/>
        </authorList>
    </citation>
    <scope>NUCLEOTIDE SEQUENCE</scope>
    <source>
        <strain evidence="1">PFS-001/15</strain>
        <tissue evidence="1">Leaf</tissue>
    </source>
</reference>
<evidence type="ECO:0000313" key="1">
    <source>
        <dbReference type="EMBL" id="KAF2568431.1"/>
    </source>
</evidence>
<dbReference type="EMBL" id="QGKW02001911">
    <property type="protein sequence ID" value="KAF2568431.1"/>
    <property type="molecule type" value="Genomic_DNA"/>
</dbReference>
<organism evidence="1 2">
    <name type="scientific">Brassica cretica</name>
    <name type="common">Mustard</name>
    <dbReference type="NCBI Taxonomy" id="69181"/>
    <lineage>
        <taxon>Eukaryota</taxon>
        <taxon>Viridiplantae</taxon>
        <taxon>Streptophyta</taxon>
        <taxon>Embryophyta</taxon>
        <taxon>Tracheophyta</taxon>
        <taxon>Spermatophyta</taxon>
        <taxon>Magnoliopsida</taxon>
        <taxon>eudicotyledons</taxon>
        <taxon>Gunneridae</taxon>
        <taxon>Pentapetalae</taxon>
        <taxon>rosids</taxon>
        <taxon>malvids</taxon>
        <taxon>Brassicales</taxon>
        <taxon>Brassicaceae</taxon>
        <taxon>Brassiceae</taxon>
        <taxon>Brassica</taxon>
    </lineage>
</organism>